<keyword evidence="7" id="KW-1185">Reference proteome</keyword>
<name>A0AAU9KG28_9CILI</name>
<dbReference type="AlphaFoldDB" id="A0AAU9KG28"/>
<evidence type="ECO:0000256" key="3">
    <source>
        <dbReference type="ARBA" id="ARBA00022989"/>
    </source>
</evidence>
<feature type="transmembrane region" description="Helical" evidence="5">
    <location>
        <begin position="366"/>
        <end position="387"/>
    </location>
</feature>
<evidence type="ECO:0000313" key="6">
    <source>
        <dbReference type="EMBL" id="CAG9332183.1"/>
    </source>
</evidence>
<keyword evidence="4 5" id="KW-0472">Membrane</keyword>
<dbReference type="Gene3D" id="3.40.30.10">
    <property type="entry name" value="Glutaredoxin"/>
    <property type="match status" value="2"/>
</dbReference>
<evidence type="ECO:0000256" key="4">
    <source>
        <dbReference type="ARBA" id="ARBA00023136"/>
    </source>
</evidence>
<organism evidence="6 7">
    <name type="scientific">Blepharisma stoltei</name>
    <dbReference type="NCBI Taxonomy" id="1481888"/>
    <lineage>
        <taxon>Eukaryota</taxon>
        <taxon>Sar</taxon>
        <taxon>Alveolata</taxon>
        <taxon>Ciliophora</taxon>
        <taxon>Postciliodesmatophora</taxon>
        <taxon>Heterotrichea</taxon>
        <taxon>Heterotrichida</taxon>
        <taxon>Blepharismidae</taxon>
        <taxon>Blepharisma</taxon>
    </lineage>
</organism>
<accession>A0AAU9KG28</accession>
<evidence type="ECO:0000256" key="1">
    <source>
        <dbReference type="ARBA" id="ARBA00004167"/>
    </source>
</evidence>
<reference evidence="6" key="1">
    <citation type="submission" date="2021-09" db="EMBL/GenBank/DDBJ databases">
        <authorList>
            <consortium name="AG Swart"/>
            <person name="Singh M."/>
            <person name="Singh A."/>
            <person name="Seah K."/>
            <person name="Emmerich C."/>
        </authorList>
    </citation>
    <scope>NUCLEOTIDE SEQUENCE</scope>
    <source>
        <strain evidence="6">ATCC30299</strain>
    </source>
</reference>
<dbReference type="GO" id="GO:0005783">
    <property type="term" value="C:endoplasmic reticulum"/>
    <property type="evidence" value="ECO:0007669"/>
    <property type="project" value="TreeGrafter"/>
</dbReference>
<evidence type="ECO:0000256" key="5">
    <source>
        <dbReference type="SAM" id="Phobius"/>
    </source>
</evidence>
<proteinExistence type="predicted"/>
<evidence type="ECO:0000256" key="2">
    <source>
        <dbReference type="ARBA" id="ARBA00022692"/>
    </source>
</evidence>
<dbReference type="InterPro" id="IPR052250">
    <property type="entry name" value="PDI_TMX3"/>
</dbReference>
<comment type="caution">
    <text evidence="6">The sequence shown here is derived from an EMBL/GenBank/DDBJ whole genome shotgun (WGS) entry which is preliminary data.</text>
</comment>
<evidence type="ECO:0008006" key="8">
    <source>
        <dbReference type="Google" id="ProtNLM"/>
    </source>
</evidence>
<evidence type="ECO:0000313" key="7">
    <source>
        <dbReference type="Proteomes" id="UP001162131"/>
    </source>
</evidence>
<dbReference type="SUPFAM" id="SSF52833">
    <property type="entry name" value="Thioredoxin-like"/>
    <property type="match status" value="1"/>
</dbReference>
<dbReference type="PANTHER" id="PTHR46426:SF1">
    <property type="entry name" value="PROTEIN DISULFIDE-ISOMERASE TMX3"/>
    <property type="match status" value="1"/>
</dbReference>
<dbReference type="GO" id="GO:0016020">
    <property type="term" value="C:membrane"/>
    <property type="evidence" value="ECO:0007669"/>
    <property type="project" value="UniProtKB-SubCell"/>
</dbReference>
<dbReference type="CDD" id="cd02961">
    <property type="entry name" value="PDI_a_family"/>
    <property type="match status" value="1"/>
</dbReference>
<comment type="subcellular location">
    <subcellularLocation>
        <location evidence="1">Membrane</location>
        <topology evidence="1">Single-pass membrane protein</topology>
    </subcellularLocation>
</comment>
<dbReference type="Proteomes" id="UP001162131">
    <property type="component" value="Unassembled WGS sequence"/>
</dbReference>
<protein>
    <recommendedName>
        <fullName evidence="8">Thioredoxin domain-containing protein</fullName>
    </recommendedName>
</protein>
<keyword evidence="3 5" id="KW-1133">Transmembrane helix</keyword>
<sequence>MIFLYVLIAACSAEYLHLAARNHSKPYMNKSKKDWLILYTNNNAPGQLEKEFLNASKAEGTSKLTYSLFNCTKYWEVCEQFRIKELPLIHYVSRGMVKEYNWDLSLDDFIEFGQKISMPEIQQVSTVDDFEKFKRYERAFMLWTLPEFTSEAKNLSDNYFDAIAKEMQHTRIYFGRCHEEEVAKYIKVDWAQLPSVKQHGVDSDYDFNITKYTEASLRDFIENHKFGVLFNMTRGIEKELVSGLKGKLFALAVLDFSNQTEYSRYSNHMKSLALSLKKSKDWRYQFGLLDAPKFPDIADKFKAREHPQLVVVDYRKINDNAFYFGDFMVENERELYVLLNDTWDSAIPLNYTIPLDERDNYDEITIGGYLLILLVLLMGGLFIYRIYNTKEKED</sequence>
<dbReference type="InterPro" id="IPR036249">
    <property type="entry name" value="Thioredoxin-like_sf"/>
</dbReference>
<dbReference type="PANTHER" id="PTHR46426">
    <property type="entry name" value="PROTEIN DISULFIDE-ISOMERASE TMX3"/>
    <property type="match status" value="1"/>
</dbReference>
<gene>
    <name evidence="6" type="ORF">BSTOLATCC_MIC55635</name>
</gene>
<dbReference type="EMBL" id="CAJZBQ010000054">
    <property type="protein sequence ID" value="CAG9332183.1"/>
    <property type="molecule type" value="Genomic_DNA"/>
</dbReference>
<keyword evidence="2 5" id="KW-0812">Transmembrane</keyword>